<protein>
    <recommendedName>
        <fullName evidence="3">Molecular chaperone</fullName>
    </recommendedName>
</protein>
<reference evidence="1 2" key="1">
    <citation type="submission" date="2018-12" db="EMBL/GenBank/DDBJ databases">
        <title>The Draft Genome Sequence of the Soil Bacterium Pedobacter tournemirensis R1.</title>
        <authorList>
            <person name="He J."/>
        </authorList>
    </citation>
    <scope>NUCLEOTIDE SEQUENCE [LARGE SCALE GENOMIC DNA]</scope>
    <source>
        <strain evidence="1 2">R1</strain>
    </source>
</reference>
<proteinExistence type="predicted"/>
<evidence type="ECO:0000313" key="1">
    <source>
        <dbReference type="EMBL" id="RXF72479.1"/>
    </source>
</evidence>
<comment type="caution">
    <text evidence="1">The sequence shown here is derived from an EMBL/GenBank/DDBJ whole genome shotgun (WGS) entry which is preliminary data.</text>
</comment>
<evidence type="ECO:0008006" key="3">
    <source>
        <dbReference type="Google" id="ProtNLM"/>
    </source>
</evidence>
<dbReference type="AlphaFoldDB" id="A0A4Q0MHI1"/>
<accession>A0A4Q0MHI1</accession>
<name>A0A4Q0MHI1_9SPHI</name>
<dbReference type="Proteomes" id="UP000290848">
    <property type="component" value="Unassembled WGS sequence"/>
</dbReference>
<evidence type="ECO:0000313" key="2">
    <source>
        <dbReference type="Proteomes" id="UP000290848"/>
    </source>
</evidence>
<dbReference type="RefSeq" id="WP_128767665.1">
    <property type="nucleotide sequence ID" value="NZ_RXOC01000001.1"/>
</dbReference>
<sequence>MLKSWRISYLLLFFSLWFVSPALSQVGITVSPGRLYYRLPPGSRSSQKINVGNPTTRELEVGISIGDWDYDSLGNNISYPAGSIAKSCSQWIQVMPGSYFSLPPNQQQNLDIMLSVPADADVSVPVHTAMLYITQLNPSSAGSNINGASINITVRMGVKLYHSFEQQDNRDIEIIDFADKTVAANNKTKTPSLRCLDLLFNNTGKTWIEGKIKWELLDEKTGEKTKLEPLDFYSIPGDKRTVRKVLPGDLKRGRYNATAIINYGERDELKVAELEFDY</sequence>
<gene>
    <name evidence="1" type="ORF">EKH83_01805</name>
</gene>
<organism evidence="1 2">
    <name type="scientific">Arcticibacter tournemirensis</name>
    <dbReference type="NCBI Taxonomy" id="699437"/>
    <lineage>
        <taxon>Bacteria</taxon>
        <taxon>Pseudomonadati</taxon>
        <taxon>Bacteroidota</taxon>
        <taxon>Sphingobacteriia</taxon>
        <taxon>Sphingobacteriales</taxon>
        <taxon>Sphingobacteriaceae</taxon>
        <taxon>Arcticibacter</taxon>
    </lineage>
</organism>
<dbReference type="EMBL" id="RXOC01000001">
    <property type="protein sequence ID" value="RXF72479.1"/>
    <property type="molecule type" value="Genomic_DNA"/>
</dbReference>